<evidence type="ECO:0000256" key="5">
    <source>
        <dbReference type="ARBA" id="ARBA00022989"/>
    </source>
</evidence>
<evidence type="ECO:0000256" key="4">
    <source>
        <dbReference type="ARBA" id="ARBA00022927"/>
    </source>
</evidence>
<evidence type="ECO:0000313" key="13">
    <source>
        <dbReference type="Proteomes" id="UP001519460"/>
    </source>
</evidence>
<feature type="domain" description="V-SNARE coiled-coil homology" evidence="11">
    <location>
        <begin position="13"/>
        <end position="73"/>
    </location>
</feature>
<comment type="subcellular location">
    <subcellularLocation>
        <location evidence="7">Endomembrane system</location>
        <topology evidence="7">Single-pass type IV membrane protein</topology>
    </subcellularLocation>
</comment>
<dbReference type="EMBL" id="JACVVK020000356">
    <property type="protein sequence ID" value="KAK7477195.1"/>
    <property type="molecule type" value="Genomic_DNA"/>
</dbReference>
<organism evidence="12 13">
    <name type="scientific">Batillaria attramentaria</name>
    <dbReference type="NCBI Taxonomy" id="370345"/>
    <lineage>
        <taxon>Eukaryota</taxon>
        <taxon>Metazoa</taxon>
        <taxon>Spiralia</taxon>
        <taxon>Lophotrochozoa</taxon>
        <taxon>Mollusca</taxon>
        <taxon>Gastropoda</taxon>
        <taxon>Caenogastropoda</taxon>
        <taxon>Sorbeoconcha</taxon>
        <taxon>Cerithioidea</taxon>
        <taxon>Batillariidae</taxon>
        <taxon>Batillaria</taxon>
    </lineage>
</organism>
<dbReference type="FunFam" id="1.20.5.110:FF:000004">
    <property type="entry name" value="Vesicle-associated membrane protein 7"/>
    <property type="match status" value="1"/>
</dbReference>
<dbReference type="GO" id="GO:0015031">
    <property type="term" value="P:protein transport"/>
    <property type="evidence" value="ECO:0007669"/>
    <property type="project" value="UniProtKB-KW"/>
</dbReference>
<evidence type="ECO:0000256" key="9">
    <source>
        <dbReference type="SAM" id="MobiDB-lite"/>
    </source>
</evidence>
<name>A0ABD0JR80_9CAEN</name>
<proteinExistence type="inferred from homology"/>
<evidence type="ECO:0000256" key="6">
    <source>
        <dbReference type="ARBA" id="ARBA00023136"/>
    </source>
</evidence>
<dbReference type="Pfam" id="PF00957">
    <property type="entry name" value="Synaptobrevin"/>
    <property type="match status" value="1"/>
</dbReference>
<keyword evidence="5 10" id="KW-1133">Transmembrane helix</keyword>
<protein>
    <recommendedName>
        <fullName evidence="11">V-SNARE coiled-coil homology domain-containing protein</fullName>
    </recommendedName>
</protein>
<comment type="caution">
    <text evidence="12">The sequence shown here is derived from an EMBL/GenBank/DDBJ whole genome shotgun (WGS) entry which is preliminary data.</text>
</comment>
<dbReference type="PROSITE" id="PS50892">
    <property type="entry name" value="V_SNARE"/>
    <property type="match status" value="1"/>
</dbReference>
<accession>A0ABD0JR80</accession>
<keyword evidence="3 10" id="KW-0812">Transmembrane</keyword>
<evidence type="ECO:0000256" key="7">
    <source>
        <dbReference type="ARBA" id="ARBA00046280"/>
    </source>
</evidence>
<evidence type="ECO:0000256" key="1">
    <source>
        <dbReference type="ARBA" id="ARBA00008025"/>
    </source>
</evidence>
<dbReference type="Gene3D" id="1.20.5.110">
    <property type="match status" value="1"/>
</dbReference>
<keyword evidence="8" id="KW-0175">Coiled coil</keyword>
<dbReference type="PANTHER" id="PTHR45701">
    <property type="entry name" value="SYNAPTOBREVIN FAMILY MEMBER"/>
    <property type="match status" value="1"/>
</dbReference>
<gene>
    <name evidence="12" type="ORF">BaRGS_00031580</name>
</gene>
<dbReference type="PRINTS" id="PR00219">
    <property type="entry name" value="SYNAPTOBREVN"/>
</dbReference>
<evidence type="ECO:0000256" key="3">
    <source>
        <dbReference type="ARBA" id="ARBA00022692"/>
    </source>
</evidence>
<dbReference type="AlphaFoldDB" id="A0ABD0JR80"/>
<dbReference type="GO" id="GO:0012505">
    <property type="term" value="C:endomembrane system"/>
    <property type="evidence" value="ECO:0007669"/>
    <property type="project" value="UniProtKB-SubCell"/>
</dbReference>
<dbReference type="InterPro" id="IPR001388">
    <property type="entry name" value="Synaptobrevin-like"/>
</dbReference>
<dbReference type="SUPFAM" id="SSF58038">
    <property type="entry name" value="SNARE fusion complex"/>
    <property type="match status" value="1"/>
</dbReference>
<reference evidence="12 13" key="1">
    <citation type="journal article" date="2023" name="Sci. Data">
        <title>Genome assembly of the Korean intertidal mud-creeper Batillaria attramentaria.</title>
        <authorList>
            <person name="Patra A.K."/>
            <person name="Ho P.T."/>
            <person name="Jun S."/>
            <person name="Lee S.J."/>
            <person name="Kim Y."/>
            <person name="Won Y.J."/>
        </authorList>
    </citation>
    <scope>NUCLEOTIDE SEQUENCE [LARGE SCALE GENOMIC DNA]</scope>
    <source>
        <strain evidence="12">Wonlab-2016</strain>
    </source>
</reference>
<evidence type="ECO:0000313" key="12">
    <source>
        <dbReference type="EMBL" id="KAK7477195.1"/>
    </source>
</evidence>
<dbReference type="InterPro" id="IPR042855">
    <property type="entry name" value="V_SNARE_CC"/>
</dbReference>
<sequence length="131" mass="14704">MFTFRASRPRTDNLDRLESDVSEVTHLLKENVEKVVQRGEKIDDLQTRSEELQAGASHFNRRAGQVRRRMCWQNCRMTCIIALVIFIIIAVIVTIILVELKPWESSSSGGGGGHNSTVQLSPHQTLLGTSD</sequence>
<evidence type="ECO:0000256" key="2">
    <source>
        <dbReference type="ARBA" id="ARBA00022448"/>
    </source>
</evidence>
<keyword evidence="6 10" id="KW-0472">Membrane</keyword>
<keyword evidence="4" id="KW-0653">Protein transport</keyword>
<evidence type="ECO:0000256" key="8">
    <source>
        <dbReference type="PROSITE-ProRule" id="PRU00290"/>
    </source>
</evidence>
<dbReference type="InterPro" id="IPR016444">
    <property type="entry name" value="Synaptobrevin/VAMP"/>
</dbReference>
<dbReference type="Proteomes" id="UP001519460">
    <property type="component" value="Unassembled WGS sequence"/>
</dbReference>
<feature type="region of interest" description="Disordered" evidence="9">
    <location>
        <begin position="105"/>
        <end position="131"/>
    </location>
</feature>
<feature type="transmembrane region" description="Helical" evidence="10">
    <location>
        <begin position="77"/>
        <end position="98"/>
    </location>
</feature>
<evidence type="ECO:0000256" key="10">
    <source>
        <dbReference type="SAM" id="Phobius"/>
    </source>
</evidence>
<keyword evidence="13" id="KW-1185">Reference proteome</keyword>
<dbReference type="GO" id="GO:0005737">
    <property type="term" value="C:cytoplasm"/>
    <property type="evidence" value="ECO:0007669"/>
    <property type="project" value="UniProtKB-ARBA"/>
</dbReference>
<feature type="compositionally biased region" description="Polar residues" evidence="9">
    <location>
        <begin position="115"/>
        <end position="131"/>
    </location>
</feature>
<comment type="similarity">
    <text evidence="1">Belongs to the synaptobrevin family.</text>
</comment>
<evidence type="ECO:0000259" key="11">
    <source>
        <dbReference type="PROSITE" id="PS50892"/>
    </source>
</evidence>
<keyword evidence="2" id="KW-0813">Transport</keyword>